<proteinExistence type="predicted"/>
<dbReference type="PROSITE" id="PS51833">
    <property type="entry name" value="HDOD"/>
    <property type="match status" value="1"/>
</dbReference>
<dbReference type="Proteomes" id="UP000885986">
    <property type="component" value="Unassembled WGS sequence"/>
</dbReference>
<feature type="domain" description="HDOD" evidence="1">
    <location>
        <begin position="1"/>
        <end position="191"/>
    </location>
</feature>
<reference evidence="2" key="1">
    <citation type="journal article" date="2020" name="mSystems">
        <title>Genome- and Community-Level Interaction Insights into Carbon Utilization and Element Cycling Functions of Hydrothermarchaeota in Hydrothermal Sediment.</title>
        <authorList>
            <person name="Zhou Z."/>
            <person name="Liu Y."/>
            <person name="Xu W."/>
            <person name="Pan J."/>
            <person name="Luo Z.H."/>
            <person name="Li M."/>
        </authorList>
    </citation>
    <scope>NUCLEOTIDE SEQUENCE [LARGE SCALE GENOMIC DNA]</scope>
    <source>
        <strain evidence="2">SpSt-1224</strain>
    </source>
</reference>
<comment type="caution">
    <text evidence="2">The sequence shown here is derived from an EMBL/GenBank/DDBJ whole genome shotgun (WGS) entry which is preliminary data.</text>
</comment>
<evidence type="ECO:0000259" key="1">
    <source>
        <dbReference type="PROSITE" id="PS51833"/>
    </source>
</evidence>
<dbReference type="PANTHER" id="PTHR33525">
    <property type="match status" value="1"/>
</dbReference>
<name>A0A7C2XEX8_9BACT</name>
<dbReference type="SUPFAM" id="SSF109604">
    <property type="entry name" value="HD-domain/PDEase-like"/>
    <property type="match status" value="1"/>
</dbReference>
<dbReference type="AlphaFoldDB" id="A0A7C2XEX8"/>
<organism evidence="2">
    <name type="scientific">Desulfurivibrio alkaliphilus</name>
    <dbReference type="NCBI Taxonomy" id="427923"/>
    <lineage>
        <taxon>Bacteria</taxon>
        <taxon>Pseudomonadati</taxon>
        <taxon>Thermodesulfobacteriota</taxon>
        <taxon>Desulfobulbia</taxon>
        <taxon>Desulfobulbales</taxon>
        <taxon>Desulfobulbaceae</taxon>
        <taxon>Desulfurivibrio</taxon>
    </lineage>
</organism>
<sequence length="256" mass="28382">LYHELNRVLETPGRTAKDAAAVIERDPALTTRLLALVNSSFFGLRRRVSTVAHAITMVGLRELRHLVLATEVLERFRGIGSDLEDMGSFWRQSLACALLCRRLEEAAVGNEESGLLFTVGLLHRVGDLIIFRRAPELARQALLRHRDNGLPLWEAEQTVMGFDHGDVGAKLAELWQFPSIMVELLRFQQRPKLAPTHPRLCAILYLAVNTVHEEMLPPAAAPCWTLAGTTPEALGGLKTEILNQAAEIAKIYGLPS</sequence>
<dbReference type="EMBL" id="DSDS01000007">
    <property type="protein sequence ID" value="HET97129.1"/>
    <property type="molecule type" value="Genomic_DNA"/>
</dbReference>
<dbReference type="Gene3D" id="1.10.3210.10">
    <property type="entry name" value="Hypothetical protein af1432"/>
    <property type="match status" value="1"/>
</dbReference>
<accession>A0A7C2XEX8</accession>
<dbReference type="InterPro" id="IPR013976">
    <property type="entry name" value="HDOD"/>
</dbReference>
<dbReference type="PANTHER" id="PTHR33525:SF3">
    <property type="entry name" value="RIBONUCLEASE Y"/>
    <property type="match status" value="1"/>
</dbReference>
<protein>
    <submittedName>
        <fullName evidence="2">HDOD domain-containing protein</fullName>
    </submittedName>
</protein>
<feature type="non-terminal residue" evidence="2">
    <location>
        <position position="1"/>
    </location>
</feature>
<dbReference type="InterPro" id="IPR052340">
    <property type="entry name" value="RNase_Y/CdgJ"/>
</dbReference>
<evidence type="ECO:0000313" key="2">
    <source>
        <dbReference type="EMBL" id="HET97129.1"/>
    </source>
</evidence>
<gene>
    <name evidence="2" type="ORF">ENN98_00185</name>
</gene>
<dbReference type="Pfam" id="PF08668">
    <property type="entry name" value="HDOD"/>
    <property type="match status" value="1"/>
</dbReference>